<protein>
    <recommendedName>
        <fullName evidence="2">Transglutaminase-like domain-containing protein</fullName>
    </recommendedName>
</protein>
<feature type="region of interest" description="Disordered" evidence="1">
    <location>
        <begin position="20"/>
        <end position="263"/>
    </location>
</feature>
<dbReference type="InterPro" id="IPR052557">
    <property type="entry name" value="CAP/Cytokinesis_protein"/>
</dbReference>
<dbReference type="PANTHER" id="PTHR46333:SF5">
    <property type="entry name" value="TRANSGLUTAMINASE-LIKE DOMAIN-CONTAINING PROTEIN"/>
    <property type="match status" value="1"/>
</dbReference>
<dbReference type="GO" id="GO:0005737">
    <property type="term" value="C:cytoplasm"/>
    <property type="evidence" value="ECO:0007669"/>
    <property type="project" value="TreeGrafter"/>
</dbReference>
<dbReference type="Gene3D" id="3.10.620.30">
    <property type="match status" value="1"/>
</dbReference>
<comment type="caution">
    <text evidence="3">The sequence shown here is derived from an EMBL/GenBank/DDBJ whole genome shotgun (WGS) entry which is preliminary data.</text>
</comment>
<evidence type="ECO:0000259" key="2">
    <source>
        <dbReference type="SMART" id="SM00460"/>
    </source>
</evidence>
<keyword evidence="4" id="KW-1185">Reference proteome</keyword>
<dbReference type="SUPFAM" id="SSF54001">
    <property type="entry name" value="Cysteine proteinases"/>
    <property type="match status" value="1"/>
</dbReference>
<organism evidence="3 4">
    <name type="scientific">Phyllachora maydis</name>
    <dbReference type="NCBI Taxonomy" id="1825666"/>
    <lineage>
        <taxon>Eukaryota</taxon>
        <taxon>Fungi</taxon>
        <taxon>Dikarya</taxon>
        <taxon>Ascomycota</taxon>
        <taxon>Pezizomycotina</taxon>
        <taxon>Sordariomycetes</taxon>
        <taxon>Sordariomycetidae</taxon>
        <taxon>Phyllachorales</taxon>
        <taxon>Phyllachoraceae</taxon>
        <taxon>Phyllachora</taxon>
    </lineage>
</organism>
<feature type="compositionally biased region" description="Pro residues" evidence="1">
    <location>
        <begin position="218"/>
        <end position="240"/>
    </location>
</feature>
<evidence type="ECO:0000256" key="1">
    <source>
        <dbReference type="SAM" id="MobiDB-lite"/>
    </source>
</evidence>
<dbReference type="InterPro" id="IPR038765">
    <property type="entry name" value="Papain-like_cys_pep_sf"/>
</dbReference>
<dbReference type="SMART" id="SM00460">
    <property type="entry name" value="TGc"/>
    <property type="match status" value="1"/>
</dbReference>
<feature type="compositionally biased region" description="Basic and acidic residues" evidence="1">
    <location>
        <begin position="66"/>
        <end position="82"/>
    </location>
</feature>
<dbReference type="InterPro" id="IPR002931">
    <property type="entry name" value="Transglutaminase-like"/>
</dbReference>
<gene>
    <name evidence="3" type="ORF">P8C59_006827</name>
</gene>
<feature type="compositionally biased region" description="Polar residues" evidence="1">
    <location>
        <begin position="115"/>
        <end position="158"/>
    </location>
</feature>
<proteinExistence type="predicted"/>
<dbReference type="Proteomes" id="UP001217918">
    <property type="component" value="Unassembled WGS sequence"/>
</dbReference>
<name>A0AAD9I8A6_9PEZI</name>
<feature type="domain" description="Transglutaminase-like" evidence="2">
    <location>
        <begin position="357"/>
        <end position="431"/>
    </location>
</feature>
<sequence length="629" mass="68388">MAGVEEPKLKMTTLAERIAALNQQKNFQSPVAEAGKRAAPPPPPRPTRTATEKAPPLPRRTPPATAHHDHDHDHDPDHDHAEVQQNDHSSTLPPPLPTRPSQQHMSPKLPDRRPSNQTLSARRNSAASDVSHVSSISNLSLNQTASSTTTAGSENSGFSRKLPPVFDAAKLPPLPPSRRGLETQASDEQKTVQARIRSSMSHGKSAPVVPRIADAPRPSLPPPLPSRPALPPRRLPPPPSSCHAQSAEDGTPPPVPLASRPTLSRIESAPPVVVVSPPSCLVCRDFSGPDSVAALYPTQALPRQDPVGYLAQMLCSPFPSHTDKARAVFTWCHHNIAYDVQGFFSGCIPRGQTPSETILSGKAVCEGYAKVFEAIARRAGLEVAVVTGHGKGFGFKPVAEGEAPPPPNPTGHAWNAVRIDGGAWKLVDSCWGAGHIDSNKYTKQFAPHHFYLSNEAFGQRHFPSDPRHFYRQDGRIPTWGEYVLGDTRGEPARWFGDATREGLSETNFAPRERRIRVGGGGGAVRFQFAKVCEHWTPEKNGRGKQMLLVLCVKGADGEHGEVHPLDHDGFWFWIDFPARHLGRPGQDVSVMAIDTMGGESGRGLTKEEFCRRKGYQGYSMVAIASWDLV</sequence>
<dbReference type="AlphaFoldDB" id="A0AAD9I8A6"/>
<dbReference type="Pfam" id="PF01841">
    <property type="entry name" value="Transglut_core"/>
    <property type="match status" value="1"/>
</dbReference>
<reference evidence="3" key="1">
    <citation type="journal article" date="2023" name="Mol. Plant Microbe Interact.">
        <title>Elucidating the Obligate Nature and Biological Capacity of an Invasive Fungal Corn Pathogen.</title>
        <authorList>
            <person name="MacCready J.S."/>
            <person name="Roggenkamp E.M."/>
            <person name="Gdanetz K."/>
            <person name="Chilvers M.I."/>
        </authorList>
    </citation>
    <scope>NUCLEOTIDE SEQUENCE</scope>
    <source>
        <strain evidence="3">PM02</strain>
    </source>
</reference>
<evidence type="ECO:0000313" key="3">
    <source>
        <dbReference type="EMBL" id="KAK2072475.1"/>
    </source>
</evidence>
<dbReference type="PANTHER" id="PTHR46333">
    <property type="entry name" value="CYTOKINESIS PROTEIN 3"/>
    <property type="match status" value="1"/>
</dbReference>
<dbReference type="EMBL" id="JAQQPM010000006">
    <property type="protein sequence ID" value="KAK2072475.1"/>
    <property type="molecule type" value="Genomic_DNA"/>
</dbReference>
<accession>A0AAD9I8A6</accession>
<evidence type="ECO:0000313" key="4">
    <source>
        <dbReference type="Proteomes" id="UP001217918"/>
    </source>
</evidence>